<dbReference type="EMBL" id="JAGIOC010000001">
    <property type="protein sequence ID" value="MBP2410735.1"/>
    <property type="molecule type" value="Genomic_DNA"/>
</dbReference>
<evidence type="ECO:0000313" key="3">
    <source>
        <dbReference type="EMBL" id="MBP2410735.1"/>
    </source>
</evidence>
<keyword evidence="2" id="KW-0472">Membrane</keyword>
<gene>
    <name evidence="3" type="ORF">JOF44_003638</name>
</gene>
<organism evidence="3 4">
    <name type="scientific">Brachybacterium fresconis</name>
    <dbReference type="NCBI Taxonomy" id="173363"/>
    <lineage>
        <taxon>Bacteria</taxon>
        <taxon>Bacillati</taxon>
        <taxon>Actinomycetota</taxon>
        <taxon>Actinomycetes</taxon>
        <taxon>Micrococcales</taxon>
        <taxon>Dermabacteraceae</taxon>
        <taxon>Brachybacterium</taxon>
    </lineage>
</organism>
<comment type="caution">
    <text evidence="3">The sequence shown here is derived from an EMBL/GenBank/DDBJ whole genome shotgun (WGS) entry which is preliminary data.</text>
</comment>
<dbReference type="Proteomes" id="UP000698222">
    <property type="component" value="Unassembled WGS sequence"/>
</dbReference>
<keyword evidence="2" id="KW-1133">Transmembrane helix</keyword>
<evidence type="ECO:0000256" key="2">
    <source>
        <dbReference type="SAM" id="Phobius"/>
    </source>
</evidence>
<feature type="compositionally biased region" description="Basic residues" evidence="1">
    <location>
        <begin position="44"/>
        <end position="53"/>
    </location>
</feature>
<name>A0ABS4YQI4_9MICO</name>
<evidence type="ECO:0000313" key="4">
    <source>
        <dbReference type="Proteomes" id="UP000698222"/>
    </source>
</evidence>
<feature type="region of interest" description="Disordered" evidence="1">
    <location>
        <begin position="32"/>
        <end position="53"/>
    </location>
</feature>
<feature type="transmembrane region" description="Helical" evidence="2">
    <location>
        <begin position="6"/>
        <end position="27"/>
    </location>
</feature>
<dbReference type="RefSeq" id="WP_209894852.1">
    <property type="nucleotide sequence ID" value="NZ_BAAAJV010000008.1"/>
</dbReference>
<evidence type="ECO:0000256" key="1">
    <source>
        <dbReference type="SAM" id="MobiDB-lite"/>
    </source>
</evidence>
<reference evidence="3 4" key="1">
    <citation type="submission" date="2021-03" db="EMBL/GenBank/DDBJ databases">
        <title>Sequencing the genomes of 1000 actinobacteria strains.</title>
        <authorList>
            <person name="Klenk H.-P."/>
        </authorList>
    </citation>
    <scope>NUCLEOTIDE SEQUENCE [LARGE SCALE GENOMIC DNA]</scope>
    <source>
        <strain evidence="3 4">DSM 14564</strain>
    </source>
</reference>
<sequence>MALSLVTVLFLGLALLVGLGILVFVAAPHLRRRGDDEESTADRPRRHSSRTGR</sequence>
<protein>
    <submittedName>
        <fullName evidence="3">Uncharacterized protein</fullName>
    </submittedName>
</protein>
<keyword evidence="4" id="KW-1185">Reference proteome</keyword>
<keyword evidence="2" id="KW-0812">Transmembrane</keyword>
<proteinExistence type="predicted"/>
<accession>A0ABS4YQI4</accession>